<dbReference type="Pfam" id="PF03031">
    <property type="entry name" value="NIF"/>
    <property type="match status" value="1"/>
</dbReference>
<dbReference type="InterPro" id="IPR027417">
    <property type="entry name" value="P-loop_NTPase"/>
</dbReference>
<dbReference type="GO" id="GO:0046404">
    <property type="term" value="F:ATP-dependent polydeoxyribonucleotide 5'-hydroxyl-kinase activity"/>
    <property type="evidence" value="ECO:0007669"/>
    <property type="project" value="TreeGrafter"/>
</dbReference>
<dbReference type="SUPFAM" id="SSF52540">
    <property type="entry name" value="P-loop containing nucleoside triphosphate hydrolases"/>
    <property type="match status" value="1"/>
</dbReference>
<dbReference type="PANTHER" id="PTHR12083">
    <property type="entry name" value="BIFUNCTIONAL POLYNUCLEOTIDE PHOSPHATASE/KINASE"/>
    <property type="match status" value="1"/>
</dbReference>
<dbReference type="PROSITE" id="PS50969">
    <property type="entry name" value="FCP1"/>
    <property type="match status" value="1"/>
</dbReference>
<dbReference type="Gene3D" id="3.40.50.300">
    <property type="entry name" value="P-loop containing nucleotide triphosphate hydrolases"/>
    <property type="match status" value="1"/>
</dbReference>
<dbReference type="GO" id="GO:0006281">
    <property type="term" value="P:DNA repair"/>
    <property type="evidence" value="ECO:0007669"/>
    <property type="project" value="TreeGrafter"/>
</dbReference>
<dbReference type="SMART" id="SM00577">
    <property type="entry name" value="CPDc"/>
    <property type="match status" value="1"/>
</dbReference>
<proteinExistence type="predicted"/>
<evidence type="ECO:0000259" key="1">
    <source>
        <dbReference type="PROSITE" id="PS50969"/>
    </source>
</evidence>
<dbReference type="Gene3D" id="3.40.50.1000">
    <property type="entry name" value="HAD superfamily/HAD-like"/>
    <property type="match status" value="1"/>
</dbReference>
<dbReference type="Proteomes" id="UP001445335">
    <property type="component" value="Unassembled WGS sequence"/>
</dbReference>
<comment type="caution">
    <text evidence="2">The sequence shown here is derived from an EMBL/GenBank/DDBJ whole genome shotgun (WGS) entry which is preliminary data.</text>
</comment>
<dbReference type="InterPro" id="IPR036412">
    <property type="entry name" value="HAD-like_sf"/>
</dbReference>
<gene>
    <name evidence="2" type="ORF">WJX81_006032</name>
</gene>
<organism evidence="2 3">
    <name type="scientific">Elliptochloris bilobata</name>
    <dbReference type="NCBI Taxonomy" id="381761"/>
    <lineage>
        <taxon>Eukaryota</taxon>
        <taxon>Viridiplantae</taxon>
        <taxon>Chlorophyta</taxon>
        <taxon>core chlorophytes</taxon>
        <taxon>Trebouxiophyceae</taxon>
        <taxon>Trebouxiophyceae incertae sedis</taxon>
        <taxon>Elliptochloris clade</taxon>
        <taxon>Elliptochloris</taxon>
    </lineage>
</organism>
<dbReference type="InterPro" id="IPR004274">
    <property type="entry name" value="FCP1_dom"/>
</dbReference>
<dbReference type="InterPro" id="IPR023214">
    <property type="entry name" value="HAD_sf"/>
</dbReference>
<dbReference type="GO" id="GO:0046403">
    <property type="term" value="F:polynucleotide 3'-phosphatase activity"/>
    <property type="evidence" value="ECO:0007669"/>
    <property type="project" value="TreeGrafter"/>
</dbReference>
<feature type="domain" description="FCP1 homology" evidence="1">
    <location>
        <begin position="131"/>
        <end position="298"/>
    </location>
</feature>
<accession>A0AAW1QUP0</accession>
<sequence>MRRQETPPLRVLVLVGLPASGKTTLAHRLRSIGWTWVNQDMLGNRHACEDACIAALAARQCCVIDRCNFDARPDHPTLNARNAAAIIHGFAKYFVRLSTREGFAEIYRAGSQRDVDNFVAYLGGGCYLDADDDRVPTLLFDLNGTLTSHTSMRRSAGRNRMRPGTHHLRRLQGAFRLGVFSSATERTVSAVLPMLEAAAEALAGPGAKLFPNWRLVLHRAHTREAPVAHKAAGGKAWDTVKPLGRHFRNLGRVVLIDDDAFKAVPGEEANQICIPCWGRDEPADDPALLLLVDALLSTLGRLGPADDLREHTRAVQEAVAGAWAAWAAAQRPPAPSGCRMR</sequence>
<dbReference type="AlphaFoldDB" id="A0AAW1QUP0"/>
<keyword evidence="3" id="KW-1185">Reference proteome</keyword>
<evidence type="ECO:0000313" key="3">
    <source>
        <dbReference type="Proteomes" id="UP001445335"/>
    </source>
</evidence>
<dbReference type="EMBL" id="JALJOU010000076">
    <property type="protein sequence ID" value="KAK9825194.1"/>
    <property type="molecule type" value="Genomic_DNA"/>
</dbReference>
<reference evidence="2 3" key="1">
    <citation type="journal article" date="2024" name="Nat. Commun.">
        <title>Phylogenomics reveals the evolutionary origins of lichenization in chlorophyte algae.</title>
        <authorList>
            <person name="Puginier C."/>
            <person name="Libourel C."/>
            <person name="Otte J."/>
            <person name="Skaloud P."/>
            <person name="Haon M."/>
            <person name="Grisel S."/>
            <person name="Petersen M."/>
            <person name="Berrin J.G."/>
            <person name="Delaux P.M."/>
            <person name="Dal Grande F."/>
            <person name="Keller J."/>
        </authorList>
    </citation>
    <scope>NUCLEOTIDE SEQUENCE [LARGE SCALE GENOMIC DNA]</scope>
    <source>
        <strain evidence="2 3">SAG 245.80</strain>
    </source>
</reference>
<evidence type="ECO:0000313" key="2">
    <source>
        <dbReference type="EMBL" id="KAK9825194.1"/>
    </source>
</evidence>
<protein>
    <recommendedName>
        <fullName evidence="1">FCP1 homology domain-containing protein</fullName>
    </recommendedName>
</protein>
<dbReference type="SUPFAM" id="SSF56784">
    <property type="entry name" value="HAD-like"/>
    <property type="match status" value="1"/>
</dbReference>
<dbReference type="PANTHER" id="PTHR12083:SF9">
    <property type="entry name" value="BIFUNCTIONAL POLYNUCLEOTIDE PHOSPHATASE_KINASE"/>
    <property type="match status" value="1"/>
</dbReference>
<dbReference type="GO" id="GO:0003690">
    <property type="term" value="F:double-stranded DNA binding"/>
    <property type="evidence" value="ECO:0007669"/>
    <property type="project" value="TreeGrafter"/>
</dbReference>
<name>A0AAW1QUP0_9CHLO</name>